<evidence type="ECO:0000313" key="3">
    <source>
        <dbReference type="EMBL" id="MFL0197978.1"/>
    </source>
</evidence>
<protein>
    <submittedName>
        <fullName evidence="3">Alcohol dehydrogenase catalytic domain-containing protein</fullName>
    </submittedName>
</protein>
<dbReference type="Pfam" id="PF08240">
    <property type="entry name" value="ADH_N"/>
    <property type="match status" value="1"/>
</dbReference>
<organism evidence="3 4">
    <name type="scientific">Candidatus Clostridium eludens</name>
    <dbReference type="NCBI Taxonomy" id="3381663"/>
    <lineage>
        <taxon>Bacteria</taxon>
        <taxon>Bacillati</taxon>
        <taxon>Bacillota</taxon>
        <taxon>Clostridia</taxon>
        <taxon>Eubacteriales</taxon>
        <taxon>Clostridiaceae</taxon>
        <taxon>Clostridium</taxon>
    </lineage>
</organism>
<feature type="domain" description="Alcohol dehydrogenase-like N-terminal" evidence="2">
    <location>
        <begin position="27"/>
        <end position="86"/>
    </location>
</feature>
<dbReference type="PANTHER" id="PTHR43401">
    <property type="entry name" value="L-THREONINE 3-DEHYDROGENASE"/>
    <property type="match status" value="1"/>
</dbReference>
<dbReference type="EMBL" id="JBJHZX010000043">
    <property type="protein sequence ID" value="MFL0197978.1"/>
    <property type="molecule type" value="Genomic_DNA"/>
</dbReference>
<comment type="caution">
    <text evidence="3">The sequence shown here is derived from an EMBL/GenBank/DDBJ whole genome shotgun (WGS) entry which is preliminary data.</text>
</comment>
<evidence type="ECO:0000256" key="1">
    <source>
        <dbReference type="ARBA" id="ARBA00023002"/>
    </source>
</evidence>
<dbReference type="Gene3D" id="3.90.180.10">
    <property type="entry name" value="Medium-chain alcohol dehydrogenases, catalytic domain"/>
    <property type="match status" value="1"/>
</dbReference>
<dbReference type="PANTHER" id="PTHR43401:SF2">
    <property type="entry name" value="L-THREONINE 3-DEHYDROGENASE"/>
    <property type="match status" value="1"/>
</dbReference>
<gene>
    <name evidence="3" type="ORF">ACJDU8_20780</name>
</gene>
<evidence type="ECO:0000313" key="4">
    <source>
        <dbReference type="Proteomes" id="UP001623660"/>
    </source>
</evidence>
<dbReference type="SUPFAM" id="SSF50129">
    <property type="entry name" value="GroES-like"/>
    <property type="match status" value="1"/>
</dbReference>
<sequence length="86" mass="9353">MKLMKAIQVSAPEGDFELVRREIPEPGRGQVRIQVLACGVCHGDAIVKEGGSFANIEYPRIPGHEVIGIIDKLEANVNGFKVGQRV</sequence>
<name>A0ABW8SS18_9CLOT</name>
<keyword evidence="4" id="KW-1185">Reference proteome</keyword>
<keyword evidence="1" id="KW-0560">Oxidoreductase</keyword>
<evidence type="ECO:0000259" key="2">
    <source>
        <dbReference type="Pfam" id="PF08240"/>
    </source>
</evidence>
<proteinExistence type="predicted"/>
<reference evidence="3 4" key="1">
    <citation type="submission" date="2024-11" db="EMBL/GenBank/DDBJ databases">
        <authorList>
            <person name="Heng Y.C."/>
            <person name="Lim A.C.H."/>
            <person name="Lee J.K.Y."/>
            <person name="Kittelmann S."/>
        </authorList>
    </citation>
    <scope>NUCLEOTIDE SEQUENCE [LARGE SCALE GENOMIC DNA]</scope>
    <source>
        <strain evidence="3 4">WILCCON 0269</strain>
    </source>
</reference>
<dbReference type="Proteomes" id="UP001623660">
    <property type="component" value="Unassembled WGS sequence"/>
</dbReference>
<dbReference type="InterPro" id="IPR011032">
    <property type="entry name" value="GroES-like_sf"/>
</dbReference>
<accession>A0ABW8SS18</accession>
<dbReference type="InterPro" id="IPR013154">
    <property type="entry name" value="ADH-like_N"/>
</dbReference>
<dbReference type="RefSeq" id="WP_406794084.1">
    <property type="nucleotide sequence ID" value="NZ_JBJHZX010000043.1"/>
</dbReference>
<dbReference type="InterPro" id="IPR050129">
    <property type="entry name" value="Zn_alcohol_dh"/>
</dbReference>